<evidence type="ECO:0000313" key="6">
    <source>
        <dbReference type="Proteomes" id="UP000092871"/>
    </source>
</evidence>
<dbReference type="SUPFAM" id="SSF47090">
    <property type="entry name" value="PGBD-like"/>
    <property type="match status" value="1"/>
</dbReference>
<dbReference type="Gene3D" id="1.10.101.10">
    <property type="entry name" value="PGBD-like superfamily/PGBD"/>
    <property type="match status" value="1"/>
</dbReference>
<dbReference type="InterPro" id="IPR002477">
    <property type="entry name" value="Peptidoglycan-bd-like"/>
</dbReference>
<dbReference type="InterPro" id="IPR036366">
    <property type="entry name" value="PGBDSf"/>
</dbReference>
<protein>
    <submittedName>
        <fullName evidence="3 4">Peptidoglycan binding domain protein</fullName>
    </submittedName>
</protein>
<dbReference type="EMBL" id="FLRA01000024">
    <property type="protein sequence ID" value="SBT19111.1"/>
    <property type="molecule type" value="Genomic_DNA"/>
</dbReference>
<sequence length="123" mass="13557">MHPIATLALSLFCSLMIGANAYADNTNSLSCQGDINIGNYHCNDASTGSNALAEKNQYAYDSDVLQVQQMLSKLGYNSGHADGIYGPKTKKAIEKFQFENGFMINDQITLLLIYRLKLKLSKQ</sequence>
<evidence type="ECO:0000259" key="2">
    <source>
        <dbReference type="Pfam" id="PF01471"/>
    </source>
</evidence>
<feature type="signal peptide" evidence="1">
    <location>
        <begin position="1"/>
        <end position="23"/>
    </location>
</feature>
<proteinExistence type="predicted"/>
<evidence type="ECO:0000313" key="5">
    <source>
        <dbReference type="Proteomes" id="UP000092840"/>
    </source>
</evidence>
<name>A0A1C3JV49_9GAMM</name>
<keyword evidence="5" id="KW-1185">Reference proteome</keyword>
<evidence type="ECO:0000313" key="3">
    <source>
        <dbReference type="EMBL" id="SBT19111.1"/>
    </source>
</evidence>
<evidence type="ECO:0000256" key="1">
    <source>
        <dbReference type="SAM" id="SignalP"/>
    </source>
</evidence>
<dbReference type="Proteomes" id="UP000092871">
    <property type="component" value="Unassembled WGS sequence"/>
</dbReference>
<accession>A0A1C3JV49</accession>
<keyword evidence="1" id="KW-0732">Signal</keyword>
<reference evidence="4 5" key="1">
    <citation type="submission" date="2016-06" db="EMBL/GenBank/DDBJ databases">
        <authorList>
            <person name="Rodrigo-Torres L."/>
            <person name="Arahal D.R."/>
        </authorList>
    </citation>
    <scope>NUCLEOTIDE SEQUENCE [LARGE SCALE GENOMIC DNA]</scope>
    <source>
        <strain evidence="4 5">CECT 5116</strain>
    </source>
</reference>
<dbReference type="InterPro" id="IPR036365">
    <property type="entry name" value="PGBD-like_sf"/>
</dbReference>
<dbReference type="Pfam" id="PF01471">
    <property type="entry name" value="PG_binding_1"/>
    <property type="match status" value="1"/>
</dbReference>
<evidence type="ECO:0000313" key="4">
    <source>
        <dbReference type="EMBL" id="SBT20814.1"/>
    </source>
</evidence>
<dbReference type="AlphaFoldDB" id="A0A1C3JV49"/>
<dbReference type="EMBL" id="FLRB01000009">
    <property type="protein sequence ID" value="SBT20814.1"/>
    <property type="molecule type" value="Genomic_DNA"/>
</dbReference>
<gene>
    <name evidence="3" type="ORF">MGA5115_03272</name>
    <name evidence="4" type="ORF">MGA5116_01401</name>
</gene>
<reference evidence="3 6" key="2">
    <citation type="submission" date="2016-06" db="EMBL/GenBank/DDBJ databases">
        <authorList>
            <person name="Kjaerup R.B."/>
            <person name="Dalgaard T.S."/>
            <person name="Juul-Madsen H.R."/>
        </authorList>
    </citation>
    <scope>NUCLEOTIDE SEQUENCE [LARGE SCALE GENOMIC DNA]</scope>
    <source>
        <strain evidence="3 6">CECT 5115</strain>
    </source>
</reference>
<organism evidence="3 6">
    <name type="scientific">Marinomonas gallaica</name>
    <dbReference type="NCBI Taxonomy" id="1806667"/>
    <lineage>
        <taxon>Bacteria</taxon>
        <taxon>Pseudomonadati</taxon>
        <taxon>Pseudomonadota</taxon>
        <taxon>Gammaproteobacteria</taxon>
        <taxon>Oceanospirillales</taxon>
        <taxon>Oceanospirillaceae</taxon>
        <taxon>Marinomonas</taxon>
    </lineage>
</organism>
<feature type="domain" description="Peptidoglycan binding-like" evidence="2">
    <location>
        <begin position="61"/>
        <end position="101"/>
    </location>
</feature>
<dbReference type="Proteomes" id="UP000092840">
    <property type="component" value="Unassembled WGS sequence"/>
</dbReference>
<feature type="chain" id="PRO_5008677097" evidence="1">
    <location>
        <begin position="24"/>
        <end position="123"/>
    </location>
</feature>